<reference evidence="2 3" key="1">
    <citation type="submission" date="2019-11" db="EMBL/GenBank/DDBJ databases">
        <title>Agromyces kandeliae sp. nov., isolated from mangrove soil.</title>
        <authorList>
            <person name="Wang R."/>
        </authorList>
    </citation>
    <scope>NUCLEOTIDE SEQUENCE [LARGE SCALE GENOMIC DNA]</scope>
    <source>
        <strain evidence="2 3">JCM 11431</strain>
    </source>
</reference>
<dbReference type="Pfam" id="PF13460">
    <property type="entry name" value="NAD_binding_10"/>
    <property type="match status" value="1"/>
</dbReference>
<dbReference type="SUPFAM" id="SSF51735">
    <property type="entry name" value="NAD(P)-binding Rossmann-fold domains"/>
    <property type="match status" value="1"/>
</dbReference>
<comment type="caution">
    <text evidence="2">The sequence shown here is derived from an EMBL/GenBank/DDBJ whole genome shotgun (WGS) entry which is preliminary data.</text>
</comment>
<evidence type="ECO:0000313" key="2">
    <source>
        <dbReference type="EMBL" id="MUN08599.1"/>
    </source>
</evidence>
<dbReference type="RefSeq" id="WP_166548904.1">
    <property type="nucleotide sequence ID" value="NZ_BAAAIA010000008.1"/>
</dbReference>
<dbReference type="Gene3D" id="3.40.50.720">
    <property type="entry name" value="NAD(P)-binding Rossmann-like Domain"/>
    <property type="match status" value="1"/>
</dbReference>
<protein>
    <submittedName>
        <fullName evidence="2">NAD(P)H-binding protein</fullName>
    </submittedName>
</protein>
<dbReference type="PANTHER" id="PTHR43355">
    <property type="entry name" value="FLAVIN REDUCTASE (NADPH)"/>
    <property type="match status" value="1"/>
</dbReference>
<feature type="domain" description="NAD(P)-binding" evidence="1">
    <location>
        <begin position="7"/>
        <end position="200"/>
    </location>
</feature>
<evidence type="ECO:0000313" key="3">
    <source>
        <dbReference type="Proteomes" id="UP000480122"/>
    </source>
</evidence>
<accession>A0A7C9LY37</accession>
<dbReference type="InterPro" id="IPR036291">
    <property type="entry name" value="NAD(P)-bd_dom_sf"/>
</dbReference>
<dbReference type="EMBL" id="WODA01000025">
    <property type="protein sequence ID" value="MUN08599.1"/>
    <property type="molecule type" value="Genomic_DNA"/>
</dbReference>
<dbReference type="Proteomes" id="UP000480122">
    <property type="component" value="Unassembled WGS sequence"/>
</dbReference>
<dbReference type="PANTHER" id="PTHR43355:SF2">
    <property type="entry name" value="FLAVIN REDUCTASE (NADPH)"/>
    <property type="match status" value="1"/>
</dbReference>
<dbReference type="AlphaFoldDB" id="A0A7C9LY37"/>
<dbReference type="GO" id="GO:0016646">
    <property type="term" value="F:oxidoreductase activity, acting on the CH-NH group of donors, NAD or NADP as acceptor"/>
    <property type="evidence" value="ECO:0007669"/>
    <property type="project" value="TreeGrafter"/>
</dbReference>
<dbReference type="InterPro" id="IPR051606">
    <property type="entry name" value="Polyketide_Oxido-like"/>
</dbReference>
<keyword evidence="3" id="KW-1185">Reference proteome</keyword>
<sequence>MNVTVFGATGAIGALTVDELLERGHAVTAYVRNPAKVPDRWAGAVSVVVGQIDDATAIDTAVAGSDVVVSALGPSMDRHATGLPLVEGTGHILTAMRRHGVTRYIGHGTPSILDPRERPTLQTRLIRFLGRTFLPRAYAELIGMTDLVMQARVRWTIVRFTAPKDTPKRDALRVGFYGQNSIGFAISRADIAAFTASQVVDDTYLDAAPAISN</sequence>
<name>A0A7C9LY37_9MICO</name>
<gene>
    <name evidence="2" type="ORF">GLX25_15930</name>
</gene>
<proteinExistence type="predicted"/>
<evidence type="ECO:0000259" key="1">
    <source>
        <dbReference type="Pfam" id="PF13460"/>
    </source>
</evidence>
<organism evidence="2 3">
    <name type="scientific">Agromyces luteolus</name>
    <dbReference type="NCBI Taxonomy" id="88373"/>
    <lineage>
        <taxon>Bacteria</taxon>
        <taxon>Bacillati</taxon>
        <taxon>Actinomycetota</taxon>
        <taxon>Actinomycetes</taxon>
        <taxon>Micrococcales</taxon>
        <taxon>Microbacteriaceae</taxon>
        <taxon>Agromyces</taxon>
    </lineage>
</organism>
<dbReference type="InterPro" id="IPR016040">
    <property type="entry name" value="NAD(P)-bd_dom"/>
</dbReference>